<dbReference type="OMA" id="NAHRREY"/>
<dbReference type="Pfam" id="PF26634">
    <property type="entry name" value="DUF8207"/>
    <property type="match status" value="1"/>
</dbReference>
<dbReference type="InParanoid" id="E2BXR5"/>
<dbReference type="EMBL" id="GL451305">
    <property type="protein sequence ID" value="EFN79520.1"/>
    <property type="molecule type" value="Genomic_DNA"/>
</dbReference>
<accession>E2BXR5</accession>
<name>E2BXR5_HARSA</name>
<sequence length="283" mass="32090">MNNSVNIEDREKAKEIAKTSESIRKKYRALRTGRMVENAALERRFKPIIGPFKQIAGSNANVESNVDVKTESPSMSTSVETKSVILKPEKKIKRKEKLSPVALTSPKRKLLNHPLIVLTSTRALQYEELHGMSHESSPIDNLPIDDNDENVFETPDGLSATSVRRQSRTFEGQQTLCDHFDPLDYVYGVRLSNDGAMLGDKRIDVNRDDNIIIGETGYMGTPGLYELVFKEIPDDFVYTEADMQKYKSILLATNAHRREYLPQNPTLGNKEHKYKHIIAPLML</sequence>
<evidence type="ECO:0000313" key="2">
    <source>
        <dbReference type="EMBL" id="EFN79520.1"/>
    </source>
</evidence>
<dbReference type="AlphaFoldDB" id="E2BXR5"/>
<dbReference type="InterPro" id="IPR058520">
    <property type="entry name" value="DUF8207"/>
</dbReference>
<reference evidence="2 3" key="1">
    <citation type="journal article" date="2010" name="Science">
        <title>Genomic comparison of the ants Camponotus floridanus and Harpegnathos saltator.</title>
        <authorList>
            <person name="Bonasio R."/>
            <person name="Zhang G."/>
            <person name="Ye C."/>
            <person name="Mutti N.S."/>
            <person name="Fang X."/>
            <person name="Qin N."/>
            <person name="Donahue G."/>
            <person name="Yang P."/>
            <person name="Li Q."/>
            <person name="Li C."/>
            <person name="Zhang P."/>
            <person name="Huang Z."/>
            <person name="Berger S.L."/>
            <person name="Reinberg D."/>
            <person name="Wang J."/>
            <person name="Liebig J."/>
        </authorList>
    </citation>
    <scope>NUCLEOTIDE SEQUENCE [LARGE SCALE GENOMIC DNA]</scope>
    <source>
        <strain evidence="2 3">R22 G/1</strain>
    </source>
</reference>
<organism evidence="3">
    <name type="scientific">Harpegnathos saltator</name>
    <name type="common">Jerdon's jumping ant</name>
    <dbReference type="NCBI Taxonomy" id="610380"/>
    <lineage>
        <taxon>Eukaryota</taxon>
        <taxon>Metazoa</taxon>
        <taxon>Ecdysozoa</taxon>
        <taxon>Arthropoda</taxon>
        <taxon>Hexapoda</taxon>
        <taxon>Insecta</taxon>
        <taxon>Pterygota</taxon>
        <taxon>Neoptera</taxon>
        <taxon>Endopterygota</taxon>
        <taxon>Hymenoptera</taxon>
        <taxon>Apocrita</taxon>
        <taxon>Aculeata</taxon>
        <taxon>Formicoidea</taxon>
        <taxon>Formicidae</taxon>
        <taxon>Ponerinae</taxon>
        <taxon>Ponerini</taxon>
        <taxon>Harpegnathos</taxon>
    </lineage>
</organism>
<dbReference type="Proteomes" id="UP000008237">
    <property type="component" value="Unassembled WGS sequence"/>
</dbReference>
<evidence type="ECO:0000259" key="1">
    <source>
        <dbReference type="Pfam" id="PF26634"/>
    </source>
</evidence>
<keyword evidence="3" id="KW-1185">Reference proteome</keyword>
<dbReference type="PANTHER" id="PTHR35374:SF1">
    <property type="entry name" value="PROTEIN KINASE DOMAIN-CONTAINING PROTEIN"/>
    <property type="match status" value="1"/>
</dbReference>
<protein>
    <recommendedName>
        <fullName evidence="1">DUF8207 domain-containing protein</fullName>
    </recommendedName>
</protein>
<evidence type="ECO:0000313" key="3">
    <source>
        <dbReference type="Proteomes" id="UP000008237"/>
    </source>
</evidence>
<proteinExistence type="predicted"/>
<dbReference type="PANTHER" id="PTHR35374">
    <property type="entry name" value="CYCLIN-DEPENDENT KINASE 11A-LIKE"/>
    <property type="match status" value="1"/>
</dbReference>
<feature type="domain" description="DUF8207" evidence="1">
    <location>
        <begin position="183"/>
        <end position="282"/>
    </location>
</feature>
<gene>
    <name evidence="2" type="ORF">EAI_03471</name>
</gene>